<comment type="subunit">
    <text evidence="9 10">Homodimer, forms a heterotetramer with a Cas2 homodimer.</text>
</comment>
<evidence type="ECO:0000256" key="1">
    <source>
        <dbReference type="ARBA" id="ARBA00022722"/>
    </source>
</evidence>
<keyword evidence="5 10" id="KW-0460">Magnesium</keyword>
<feature type="binding site" evidence="10">
    <location>
        <position position="210"/>
    </location>
    <ligand>
        <name>Mn(2+)</name>
        <dbReference type="ChEBI" id="CHEBI:29035"/>
    </ligand>
</feature>
<keyword evidence="4 10" id="KW-0378">Hydrolase</keyword>
<reference evidence="11 12" key="1">
    <citation type="submission" date="2019-09" db="EMBL/GenBank/DDBJ databases">
        <authorList>
            <person name="Kevbrin V."/>
            <person name="Grouzdev D.S."/>
        </authorList>
    </citation>
    <scope>NUCLEOTIDE SEQUENCE [LARGE SCALE GENOMIC DNA]</scope>
    <source>
        <strain evidence="11 12">G-192</strain>
    </source>
</reference>
<feature type="binding site" evidence="10">
    <location>
        <position position="296"/>
    </location>
    <ligand>
        <name>Mn(2+)</name>
        <dbReference type="ChEBI" id="CHEBI:29035"/>
    </ligand>
</feature>
<evidence type="ECO:0000256" key="7">
    <source>
        <dbReference type="ARBA" id="ARBA00023125"/>
    </source>
</evidence>
<keyword evidence="8 10" id="KW-0464">Manganese</keyword>
<gene>
    <name evidence="10 11" type="primary">cas1</name>
    <name evidence="11" type="ORF">F1654_04990</name>
</gene>
<evidence type="ECO:0000256" key="2">
    <source>
        <dbReference type="ARBA" id="ARBA00022723"/>
    </source>
</evidence>
<comment type="similarity">
    <text evidence="10">Belongs to the CRISPR-associated endonuclease Cas1 family.</text>
</comment>
<comment type="function">
    <text evidence="10">CRISPR (clustered regularly interspaced short palindromic repeat), is an adaptive immune system that provides protection against mobile genetic elements (viruses, transposable elements and conjugative plasmids). CRISPR clusters contain spacers, sequences complementary to antecedent mobile elements, and target invading nucleic acids. CRISPR clusters are transcribed and processed into CRISPR RNA (crRNA). Acts as a dsDNA endonuclease. Involved in the integration of spacer DNA into the CRISPR cassette.</text>
</comment>
<accession>A0A5M6ZNQ3</accession>
<keyword evidence="3 10" id="KW-0255">Endonuclease</keyword>
<dbReference type="GO" id="GO:0003677">
    <property type="term" value="F:DNA binding"/>
    <property type="evidence" value="ECO:0007669"/>
    <property type="project" value="UniProtKB-KW"/>
</dbReference>
<dbReference type="CDD" id="cd09634">
    <property type="entry name" value="Cas1_I-II-III"/>
    <property type="match status" value="1"/>
</dbReference>
<dbReference type="Gene3D" id="1.20.120.920">
    <property type="entry name" value="CRISPR-associated endonuclease Cas1, C-terminal domain"/>
    <property type="match status" value="1"/>
</dbReference>
<evidence type="ECO:0000256" key="3">
    <source>
        <dbReference type="ARBA" id="ARBA00022759"/>
    </source>
</evidence>
<dbReference type="HAMAP" id="MF_01470">
    <property type="entry name" value="Cas1"/>
    <property type="match status" value="1"/>
</dbReference>
<dbReference type="EMBL" id="VWOJ01000001">
    <property type="protein sequence ID" value="KAA5805337.1"/>
    <property type="molecule type" value="Genomic_DNA"/>
</dbReference>
<dbReference type="PANTHER" id="PTHR34353:SF2">
    <property type="entry name" value="CRISPR-ASSOCIATED ENDONUCLEASE CAS1 1"/>
    <property type="match status" value="1"/>
</dbReference>
<dbReference type="InterPro" id="IPR050646">
    <property type="entry name" value="Cas1"/>
</dbReference>
<evidence type="ECO:0000256" key="8">
    <source>
        <dbReference type="ARBA" id="ARBA00023211"/>
    </source>
</evidence>
<dbReference type="AlphaFoldDB" id="A0A5M6ZNQ3"/>
<feature type="binding site" evidence="10">
    <location>
        <position position="312"/>
    </location>
    <ligand>
        <name>Mn(2+)</name>
        <dbReference type="ChEBI" id="CHEBI:29035"/>
    </ligand>
</feature>
<proteinExistence type="inferred from homology"/>
<evidence type="ECO:0000256" key="10">
    <source>
        <dbReference type="HAMAP-Rule" id="MF_01470"/>
    </source>
</evidence>
<protein>
    <recommendedName>
        <fullName evidence="10">CRISPR-associated endonuclease Cas1</fullName>
        <ecNumber evidence="10">3.1.-.-</ecNumber>
    </recommendedName>
</protein>
<evidence type="ECO:0000256" key="5">
    <source>
        <dbReference type="ARBA" id="ARBA00022842"/>
    </source>
</evidence>
<dbReference type="GO" id="GO:0004519">
    <property type="term" value="F:endonuclease activity"/>
    <property type="evidence" value="ECO:0007669"/>
    <property type="project" value="UniProtKB-UniRule"/>
</dbReference>
<keyword evidence="6 10" id="KW-0051">Antiviral defense</keyword>
<dbReference type="GO" id="GO:0051607">
    <property type="term" value="P:defense response to virus"/>
    <property type="evidence" value="ECO:0007669"/>
    <property type="project" value="UniProtKB-UniRule"/>
</dbReference>
<evidence type="ECO:0000313" key="12">
    <source>
        <dbReference type="Proteomes" id="UP000325122"/>
    </source>
</evidence>
<name>A0A5M6ZNQ3_9PROT</name>
<comment type="cofactor">
    <cofactor evidence="10">
        <name>Mg(2+)</name>
        <dbReference type="ChEBI" id="CHEBI:18420"/>
    </cofactor>
    <cofactor evidence="10">
        <name>Mn(2+)</name>
        <dbReference type="ChEBI" id="CHEBI:29035"/>
    </cofactor>
</comment>
<evidence type="ECO:0000313" key="11">
    <source>
        <dbReference type="EMBL" id="KAA5805337.1"/>
    </source>
</evidence>
<keyword evidence="1 10" id="KW-0540">Nuclease</keyword>
<dbReference type="RefSeq" id="WP_150022369.1">
    <property type="nucleotide sequence ID" value="NZ_VWOJ01000001.1"/>
</dbReference>
<dbReference type="Proteomes" id="UP000325122">
    <property type="component" value="Unassembled WGS sequence"/>
</dbReference>
<evidence type="ECO:0000256" key="4">
    <source>
        <dbReference type="ARBA" id="ARBA00022801"/>
    </source>
</evidence>
<dbReference type="GO" id="GO:0043571">
    <property type="term" value="P:maintenance of CRISPR repeat elements"/>
    <property type="evidence" value="ECO:0007669"/>
    <property type="project" value="UniProtKB-UniRule"/>
</dbReference>
<dbReference type="GO" id="GO:0016787">
    <property type="term" value="F:hydrolase activity"/>
    <property type="evidence" value="ECO:0007669"/>
    <property type="project" value="UniProtKB-KW"/>
</dbReference>
<dbReference type="InterPro" id="IPR042206">
    <property type="entry name" value="CRISPR-assoc_Cas1_C"/>
</dbReference>
<keyword evidence="2 10" id="KW-0479">Metal-binding</keyword>
<organism evidence="11 12">
    <name type="scientific">Alkalicaulis satelles</name>
    <dbReference type="NCBI Taxonomy" id="2609175"/>
    <lineage>
        <taxon>Bacteria</taxon>
        <taxon>Pseudomonadati</taxon>
        <taxon>Pseudomonadota</taxon>
        <taxon>Alphaproteobacteria</taxon>
        <taxon>Maricaulales</taxon>
        <taxon>Maricaulaceae</taxon>
        <taxon>Alkalicaulis</taxon>
    </lineage>
</organism>
<dbReference type="PANTHER" id="PTHR34353">
    <property type="entry name" value="CRISPR-ASSOCIATED ENDONUCLEASE CAS1 1"/>
    <property type="match status" value="1"/>
</dbReference>
<evidence type="ECO:0000256" key="9">
    <source>
        <dbReference type="ARBA" id="ARBA00038592"/>
    </source>
</evidence>
<dbReference type="NCBIfam" id="TIGR00287">
    <property type="entry name" value="cas1"/>
    <property type="match status" value="1"/>
</dbReference>
<dbReference type="EC" id="3.1.-.-" evidence="10"/>
<dbReference type="InterPro" id="IPR002729">
    <property type="entry name" value="CRISPR-assoc_Cas1"/>
</dbReference>
<comment type="caution">
    <text evidence="11">The sequence shown here is derived from an EMBL/GenBank/DDBJ whole genome shotgun (WGS) entry which is preliminary data.</text>
</comment>
<dbReference type="GO" id="GO:0046872">
    <property type="term" value="F:metal ion binding"/>
    <property type="evidence" value="ECO:0007669"/>
    <property type="project" value="UniProtKB-UniRule"/>
</dbReference>
<sequence>MLDSETLQESRADGDEWLERCQYWQAAHDAAMPTRKRRERQSAPLILTGHGLSIRVDRGALMIRDGLTHFPQERRAHRFFKGGLDIPPRIVIVDGSGEITLDALDWLETQDTPLIRLRWDGRIQSVTGKPQYASDPEKVARQRQTRANEAARTAFGANLIRQKIEGTLENLETCFPVSDLRGRAMACAEEALAILESSPPQTVSELIGLEGKVSRAYFRTWRTTPIRWKARDLNAVPQDWLTYQSRSALRAKKVPSNRRATHPVNAMLNYAYGMLEIRTRIAIIADGYDPTIGIVHGDMRTDRDTFVFDKMEPGRPEADRRVLKMIAEGSFSAADFTVSQMGTVKVSPELARLIAT</sequence>
<dbReference type="Pfam" id="PF01867">
    <property type="entry name" value="Cas_Cas1"/>
    <property type="match status" value="1"/>
</dbReference>
<keyword evidence="12" id="KW-1185">Reference proteome</keyword>
<evidence type="ECO:0000256" key="6">
    <source>
        <dbReference type="ARBA" id="ARBA00023118"/>
    </source>
</evidence>
<keyword evidence="7 10" id="KW-0238">DNA-binding</keyword>